<keyword evidence="1" id="KW-0732">Signal</keyword>
<reference evidence="2 3" key="1">
    <citation type="submission" date="2014-01" db="EMBL/GenBank/DDBJ databases">
        <title>Roseivivax isoporae LMG 25204 Genome Sequencing.</title>
        <authorList>
            <person name="Lai Q."/>
            <person name="Li G."/>
            <person name="Shao Z."/>
        </authorList>
    </citation>
    <scope>NUCLEOTIDE SEQUENCE [LARGE SCALE GENOMIC DNA]</scope>
    <source>
        <strain evidence="2 3">LMG 25204</strain>
    </source>
</reference>
<sequence length="126" mass="13246">MSPVTARAGAVLALCLSCAAGPAASQEATANGAGAELRALDKLTGRVTDLSVPARGSERVGRIEVAVNECRYPQDDPAGDAYAFLTVRETGVADPVFRGWMIATAPALNPMDHPRYDVWVLRCTTS</sequence>
<keyword evidence="3" id="KW-1185">Reference proteome</keyword>
<dbReference type="eggNOG" id="COG4765">
    <property type="taxonomic scope" value="Bacteria"/>
</dbReference>
<gene>
    <name evidence="2" type="ORF">RISW2_14215</name>
</gene>
<dbReference type="Pfam" id="PF09923">
    <property type="entry name" value="DUF2155"/>
    <property type="match status" value="1"/>
</dbReference>
<accession>X7F5G5</accession>
<proteinExistence type="predicted"/>
<dbReference type="AlphaFoldDB" id="X7F5G5"/>
<dbReference type="Proteomes" id="UP000023430">
    <property type="component" value="Unassembled WGS sequence"/>
</dbReference>
<dbReference type="InterPro" id="IPR019225">
    <property type="entry name" value="DUF2155"/>
</dbReference>
<name>X7F5G5_9RHOB</name>
<dbReference type="PATRIC" id="fig|1449351.3.peg.3715"/>
<dbReference type="STRING" id="1449351.RISW2_14215"/>
<evidence type="ECO:0000313" key="3">
    <source>
        <dbReference type="Proteomes" id="UP000023430"/>
    </source>
</evidence>
<feature type="signal peptide" evidence="1">
    <location>
        <begin position="1"/>
        <end position="25"/>
    </location>
</feature>
<evidence type="ECO:0000313" key="2">
    <source>
        <dbReference type="EMBL" id="ETX27346.1"/>
    </source>
</evidence>
<dbReference type="EMBL" id="JAME01000034">
    <property type="protein sequence ID" value="ETX27346.1"/>
    <property type="molecule type" value="Genomic_DNA"/>
</dbReference>
<feature type="chain" id="PRO_5004980073" description="DUF2155 domain-containing protein" evidence="1">
    <location>
        <begin position="26"/>
        <end position="126"/>
    </location>
</feature>
<comment type="caution">
    <text evidence="2">The sequence shown here is derived from an EMBL/GenBank/DDBJ whole genome shotgun (WGS) entry which is preliminary data.</text>
</comment>
<dbReference type="RefSeq" id="WP_244437641.1">
    <property type="nucleotide sequence ID" value="NZ_JAME01000034.1"/>
</dbReference>
<evidence type="ECO:0008006" key="4">
    <source>
        <dbReference type="Google" id="ProtNLM"/>
    </source>
</evidence>
<evidence type="ECO:0000256" key="1">
    <source>
        <dbReference type="SAM" id="SignalP"/>
    </source>
</evidence>
<organism evidence="2 3">
    <name type="scientific">Roseivivax isoporae LMG 25204</name>
    <dbReference type="NCBI Taxonomy" id="1449351"/>
    <lineage>
        <taxon>Bacteria</taxon>
        <taxon>Pseudomonadati</taxon>
        <taxon>Pseudomonadota</taxon>
        <taxon>Alphaproteobacteria</taxon>
        <taxon>Rhodobacterales</taxon>
        <taxon>Roseobacteraceae</taxon>
        <taxon>Roseivivax</taxon>
    </lineage>
</organism>
<protein>
    <recommendedName>
        <fullName evidence="4">DUF2155 domain-containing protein</fullName>
    </recommendedName>
</protein>